<sequence>MKWASTILLALGLIIIFYMTREDEALRTDRAETTVSVYGFDVGQGDSTFIRTKTDAILIDGGNNGKGDDVVRYLKALGVTRITAVIATHPDADHIGGLDTVLEAFDVDQVYAPRVNHTTDTYRDFLLAVKNEGVTIKTAKAGVVIPSESADFEIIAPLTDGTRDLNSWSAVLKMTHEENTFLFMGDAPTRTEQQLLTAGIDVKADVLKIGHHGADTSSSIPFLQAVHPERALISAGEGNAYNHPRPTVMNALAAESITIDRTDRMGTIEYTSDGTAITVTSRKDFRPN</sequence>
<dbReference type="SUPFAM" id="SSF56281">
    <property type="entry name" value="Metallo-hydrolase/oxidoreductase"/>
    <property type="match status" value="1"/>
</dbReference>
<protein>
    <submittedName>
        <fullName evidence="2">MBL fold metallo-hydrolase</fullName>
    </submittedName>
</protein>
<evidence type="ECO:0000313" key="3">
    <source>
        <dbReference type="Proteomes" id="UP000439752"/>
    </source>
</evidence>
<dbReference type="CDD" id="cd07731">
    <property type="entry name" value="ComA-like_MBL-fold"/>
    <property type="match status" value="1"/>
</dbReference>
<dbReference type="InterPro" id="IPR036866">
    <property type="entry name" value="RibonucZ/Hydroxyglut_hydro"/>
</dbReference>
<evidence type="ECO:0000313" key="2">
    <source>
        <dbReference type="EMBL" id="VWX38586.1"/>
    </source>
</evidence>
<dbReference type="AlphaFoldDB" id="A0A653IH28"/>
<keyword evidence="2" id="KW-0378">Hydrolase</keyword>
<dbReference type="GO" id="GO:0016787">
    <property type="term" value="F:hydrolase activity"/>
    <property type="evidence" value="ECO:0007669"/>
    <property type="project" value="UniProtKB-KW"/>
</dbReference>
<dbReference type="Pfam" id="PF00753">
    <property type="entry name" value="Lactamase_B"/>
    <property type="match status" value="1"/>
</dbReference>
<dbReference type="InterPro" id="IPR001279">
    <property type="entry name" value="Metallo-B-lactamas"/>
</dbReference>
<dbReference type="Gene3D" id="3.60.15.10">
    <property type="entry name" value="Ribonuclease Z/Hydroxyacylglutathione hydrolase-like"/>
    <property type="match status" value="1"/>
</dbReference>
<organism evidence="2 3">
    <name type="scientific">Exiguobacterium oxidotolerans</name>
    <dbReference type="NCBI Taxonomy" id="223958"/>
    <lineage>
        <taxon>Bacteria</taxon>
        <taxon>Bacillati</taxon>
        <taxon>Bacillota</taxon>
        <taxon>Bacilli</taxon>
        <taxon>Bacillales</taxon>
        <taxon>Bacillales Family XII. Incertae Sedis</taxon>
        <taxon>Exiguobacterium</taxon>
    </lineage>
</organism>
<dbReference type="InterPro" id="IPR052159">
    <property type="entry name" value="Competence_DNA_uptake"/>
</dbReference>
<dbReference type="InterPro" id="IPR035681">
    <property type="entry name" value="ComA-like_MBL"/>
</dbReference>
<dbReference type="PANTHER" id="PTHR30619">
    <property type="entry name" value="DNA INTERNALIZATION/COMPETENCE PROTEIN COMEC/REC2"/>
    <property type="match status" value="1"/>
</dbReference>
<accession>A0A653IH28</accession>
<feature type="domain" description="Metallo-beta-lactamase" evidence="1">
    <location>
        <begin position="44"/>
        <end position="237"/>
    </location>
</feature>
<evidence type="ECO:0000259" key="1">
    <source>
        <dbReference type="SMART" id="SM00849"/>
    </source>
</evidence>
<dbReference type="SMART" id="SM00849">
    <property type="entry name" value="Lactamase_B"/>
    <property type="match status" value="1"/>
</dbReference>
<name>A0A653IH28_9BACL</name>
<dbReference type="PANTHER" id="PTHR30619:SF7">
    <property type="entry name" value="BETA-LACTAMASE DOMAIN PROTEIN"/>
    <property type="match status" value="1"/>
</dbReference>
<gene>
    <name evidence="2" type="ORF">EXIGUO9Y_50037</name>
</gene>
<reference evidence="2 3" key="1">
    <citation type="submission" date="2019-10" db="EMBL/GenBank/DDBJ databases">
        <authorList>
            <person name="Karimi E."/>
        </authorList>
    </citation>
    <scope>NUCLEOTIDE SEQUENCE [LARGE SCALE GENOMIC DNA]</scope>
    <source>
        <strain evidence="2">Exiguobacterium sp. 9Y</strain>
    </source>
</reference>
<dbReference type="Proteomes" id="UP000439752">
    <property type="component" value="Unassembled WGS sequence"/>
</dbReference>
<dbReference type="RefSeq" id="WP_159172488.1">
    <property type="nucleotide sequence ID" value="NZ_LR732308.1"/>
</dbReference>
<proteinExistence type="predicted"/>
<dbReference type="EMBL" id="CABWKQ010000045">
    <property type="protein sequence ID" value="VWX38586.1"/>
    <property type="molecule type" value="Genomic_DNA"/>
</dbReference>
<keyword evidence="3" id="KW-1185">Reference proteome</keyword>